<protein>
    <submittedName>
        <fullName evidence="3">GSCFA domain-containing protein</fullName>
    </submittedName>
</protein>
<evidence type="ECO:0000313" key="4">
    <source>
        <dbReference type="Proteomes" id="UP000244940"/>
    </source>
</evidence>
<keyword evidence="4" id="KW-1185">Reference proteome</keyword>
<dbReference type="Proteomes" id="UP000244940">
    <property type="component" value="Unassembled WGS sequence"/>
</dbReference>
<dbReference type="GeneID" id="94364839"/>
<gene>
    <name evidence="3" type="ORF">C4N9_08050</name>
</gene>
<dbReference type="EMBL" id="QEYD01000004">
    <property type="protein sequence ID" value="PWE29685.1"/>
    <property type="molecule type" value="Genomic_DNA"/>
</dbReference>
<comment type="caution">
    <text evidence="3">The sequence shown here is derived from an EMBL/GenBank/DDBJ whole genome shotgun (WGS) entry which is preliminary data.</text>
</comment>
<evidence type="ECO:0000259" key="2">
    <source>
        <dbReference type="Pfam" id="PF08885"/>
    </source>
</evidence>
<dbReference type="Pfam" id="PF08885">
    <property type="entry name" value="GSCFA"/>
    <property type="match status" value="1"/>
</dbReference>
<dbReference type="AlphaFoldDB" id="A0A2U2CCR2"/>
<name>A0A2U2CCR2_9RHOB</name>
<sequence>MTDHPYKSLPDKAFWRRSVARPAFSAVDPVGEFSLKIEKDTKVATAGSCFAQHVARHLAQSGFNYFVVEEGHPILRGPVRAAHNYGTFSARYGNIYTARQLRQLMDRAYGRFTPAEAAWTDPDGTVRDPFRPTIQPGNFASVAEMEVDRAQHFAAVRRMFEELDVFVFTLGLTECWESLEDGAVFPLCPGVEGGDFDPAKYAFRNQGVAEIVEDMNAFIEALRAVNPTAQMIVTVSPVPLMATATEGAHVLSATTYSKSVLRVAADMLTQQHDFVHYFPSFEIITGPHARGAYYADDLRNVTEAGVNHVMRLLLKHATGTIVEAPEDKASTKAAPVKAADRPATAPDADEDDSLAAARAFVEVECDEAALDRS</sequence>
<evidence type="ECO:0000256" key="1">
    <source>
        <dbReference type="SAM" id="MobiDB-lite"/>
    </source>
</evidence>
<feature type="region of interest" description="Disordered" evidence="1">
    <location>
        <begin position="325"/>
        <end position="351"/>
    </location>
</feature>
<accession>A0A2U2CCR2</accession>
<proteinExistence type="predicted"/>
<organism evidence="3 4">
    <name type="scientific">Pararhodobacter marinus</name>
    <dbReference type="NCBI Taxonomy" id="2184063"/>
    <lineage>
        <taxon>Bacteria</taxon>
        <taxon>Pseudomonadati</taxon>
        <taxon>Pseudomonadota</taxon>
        <taxon>Alphaproteobacteria</taxon>
        <taxon>Rhodobacterales</taxon>
        <taxon>Paracoccaceae</taxon>
        <taxon>Pararhodobacter</taxon>
    </lineage>
</organism>
<evidence type="ECO:0000313" key="3">
    <source>
        <dbReference type="EMBL" id="PWE29685.1"/>
    </source>
</evidence>
<dbReference type="OrthoDB" id="369216at2"/>
<dbReference type="RefSeq" id="WP_109532798.1">
    <property type="nucleotide sequence ID" value="NZ_QEYD01000004.1"/>
</dbReference>
<dbReference type="InterPro" id="IPR014982">
    <property type="entry name" value="GSCFA"/>
</dbReference>
<reference evidence="3 4" key="1">
    <citation type="submission" date="2018-05" db="EMBL/GenBank/DDBJ databases">
        <title>Pararhodobacter marina sp. nov., isolated from deep-sea water of the Indian Ocean.</title>
        <authorList>
            <person name="Lai Q.Sr."/>
            <person name="Liu X."/>
            <person name="Shao Z."/>
        </authorList>
    </citation>
    <scope>NUCLEOTIDE SEQUENCE [LARGE SCALE GENOMIC DNA]</scope>
    <source>
        <strain evidence="3 4">CIC4N-9</strain>
    </source>
</reference>
<feature type="domain" description="GSCFA" evidence="2">
    <location>
        <begin position="42"/>
        <end position="311"/>
    </location>
</feature>